<feature type="compositionally biased region" description="Basic and acidic residues" evidence="1">
    <location>
        <begin position="124"/>
        <end position="133"/>
    </location>
</feature>
<dbReference type="AlphaFoldDB" id="A0AA38SBV3"/>
<protein>
    <recommendedName>
        <fullName evidence="4">Ubiquitin smt3</fullName>
    </recommendedName>
</protein>
<proteinExistence type="predicted"/>
<feature type="region of interest" description="Disordered" evidence="1">
    <location>
        <begin position="1"/>
        <end position="191"/>
    </location>
</feature>
<feature type="compositionally biased region" description="Polar residues" evidence="1">
    <location>
        <begin position="12"/>
        <end position="34"/>
    </location>
</feature>
<organism evidence="2 3">
    <name type="scientific">Coniochaeta hoffmannii</name>
    <dbReference type="NCBI Taxonomy" id="91930"/>
    <lineage>
        <taxon>Eukaryota</taxon>
        <taxon>Fungi</taxon>
        <taxon>Dikarya</taxon>
        <taxon>Ascomycota</taxon>
        <taxon>Pezizomycotina</taxon>
        <taxon>Sordariomycetes</taxon>
        <taxon>Sordariomycetidae</taxon>
        <taxon>Coniochaetales</taxon>
        <taxon>Coniochaetaceae</taxon>
        <taxon>Coniochaeta</taxon>
    </lineage>
</organism>
<dbReference type="Proteomes" id="UP001174691">
    <property type="component" value="Unassembled WGS sequence"/>
</dbReference>
<accession>A0AA38SBV3</accession>
<reference evidence="2" key="1">
    <citation type="submission" date="2022-07" db="EMBL/GenBank/DDBJ databases">
        <title>Fungi with potential for degradation of polypropylene.</title>
        <authorList>
            <person name="Gostincar C."/>
        </authorList>
    </citation>
    <scope>NUCLEOTIDE SEQUENCE</scope>
    <source>
        <strain evidence="2">EXF-13287</strain>
    </source>
</reference>
<sequence>MASSDSPGRLSSAVSQLSLNTGPNASKGSKQTPSKAKKAPVADSWEDESLSSSSEGETEDQPSSSRDAPGMKDVAVGTQAPPPTPISPTYNNAAGRPFSPSTATYPSSVPGWSATADGPSSPAKRPEKTDAVARRMIAAGLGLRVPKQTEEQKAYDRAVKEKERKRRQQEKEEQKRKEAELEKARQAIWDD</sequence>
<evidence type="ECO:0000313" key="3">
    <source>
        <dbReference type="Proteomes" id="UP001174691"/>
    </source>
</evidence>
<evidence type="ECO:0000313" key="2">
    <source>
        <dbReference type="EMBL" id="KAJ9161935.1"/>
    </source>
</evidence>
<feature type="compositionally biased region" description="Basic and acidic residues" evidence="1">
    <location>
        <begin position="147"/>
        <end position="162"/>
    </location>
</feature>
<evidence type="ECO:0000256" key="1">
    <source>
        <dbReference type="SAM" id="MobiDB-lite"/>
    </source>
</evidence>
<comment type="caution">
    <text evidence="2">The sequence shown here is derived from an EMBL/GenBank/DDBJ whole genome shotgun (WGS) entry which is preliminary data.</text>
</comment>
<dbReference type="EMBL" id="JANBVN010000017">
    <property type="protein sequence ID" value="KAJ9161935.1"/>
    <property type="molecule type" value="Genomic_DNA"/>
</dbReference>
<gene>
    <name evidence="2" type="ORF">NKR19_g1846</name>
</gene>
<feature type="compositionally biased region" description="Basic and acidic residues" evidence="1">
    <location>
        <begin position="169"/>
        <end position="185"/>
    </location>
</feature>
<name>A0AA38SBV3_9PEZI</name>
<evidence type="ECO:0008006" key="4">
    <source>
        <dbReference type="Google" id="ProtNLM"/>
    </source>
</evidence>
<keyword evidence="3" id="KW-1185">Reference proteome</keyword>